<organism evidence="2 3">
    <name type="scientific">Puccinia sorghi</name>
    <dbReference type="NCBI Taxonomy" id="27349"/>
    <lineage>
        <taxon>Eukaryota</taxon>
        <taxon>Fungi</taxon>
        <taxon>Dikarya</taxon>
        <taxon>Basidiomycota</taxon>
        <taxon>Pucciniomycotina</taxon>
        <taxon>Pucciniomycetes</taxon>
        <taxon>Pucciniales</taxon>
        <taxon>Pucciniaceae</taxon>
        <taxon>Puccinia</taxon>
    </lineage>
</organism>
<evidence type="ECO:0000313" key="2">
    <source>
        <dbReference type="EMBL" id="KNZ64342.1"/>
    </source>
</evidence>
<accession>A0A0L6VUS2</accession>
<dbReference type="Proteomes" id="UP000037035">
    <property type="component" value="Unassembled WGS sequence"/>
</dbReference>
<dbReference type="EMBL" id="LAVV01000436">
    <property type="protein sequence ID" value="KNZ64342.1"/>
    <property type="molecule type" value="Genomic_DNA"/>
</dbReference>
<sequence length="167" mass="18775">TQGTKLDSDQLDPETNSSTAQCFVDHGAFTDIYVSSPGGRHVRAALHMCSFCDLPKTKIQNLEMSSWNSQSSDNHIKWAHLSRDADTPKEQQQIFWHCIRFWGMSEKAETWQDAADYLENKDDTESESSSESDSANAQPFLDYRLGSNAESSDTNWDGRDPSASGWD</sequence>
<dbReference type="AlphaFoldDB" id="A0A0L6VUS2"/>
<keyword evidence="3" id="KW-1185">Reference proteome</keyword>
<feature type="non-terminal residue" evidence="2">
    <location>
        <position position="1"/>
    </location>
</feature>
<comment type="caution">
    <text evidence="2">The sequence shown here is derived from an EMBL/GenBank/DDBJ whole genome shotgun (WGS) entry which is preliminary data.</text>
</comment>
<feature type="non-terminal residue" evidence="2">
    <location>
        <position position="167"/>
    </location>
</feature>
<dbReference type="VEuPathDB" id="FungiDB:VP01_10393g1"/>
<feature type="region of interest" description="Disordered" evidence="1">
    <location>
        <begin position="119"/>
        <end position="167"/>
    </location>
</feature>
<evidence type="ECO:0000313" key="3">
    <source>
        <dbReference type="Proteomes" id="UP000037035"/>
    </source>
</evidence>
<evidence type="ECO:0000256" key="1">
    <source>
        <dbReference type="SAM" id="MobiDB-lite"/>
    </source>
</evidence>
<gene>
    <name evidence="2" type="ORF">VP01_10393g1</name>
</gene>
<reference evidence="2 3" key="1">
    <citation type="submission" date="2015-08" db="EMBL/GenBank/DDBJ databases">
        <title>Next Generation Sequencing and Analysis of the Genome of Puccinia sorghi L Schw, the Causal Agent of Maize Common Rust.</title>
        <authorList>
            <person name="Rochi L."/>
            <person name="Burguener G."/>
            <person name="Darino M."/>
            <person name="Turjanski A."/>
            <person name="Kreff E."/>
            <person name="Dieguez M.J."/>
            <person name="Sacco F."/>
        </authorList>
    </citation>
    <scope>NUCLEOTIDE SEQUENCE [LARGE SCALE GENOMIC DNA]</scope>
    <source>
        <strain evidence="2 3">RO10H11247</strain>
    </source>
</reference>
<name>A0A0L6VUS2_9BASI</name>
<proteinExistence type="predicted"/>
<protein>
    <submittedName>
        <fullName evidence="2">Uncharacterized protein</fullName>
    </submittedName>
</protein>